<dbReference type="Proteomes" id="UP001139488">
    <property type="component" value="Unassembled WGS sequence"/>
</dbReference>
<reference evidence="1" key="1">
    <citation type="submission" date="2021-11" db="EMBL/GenBank/DDBJ databases">
        <title>Vibrio ZSDE26 sp. nov. and Vibrio ZSDZ34 sp. nov., isolated from coastal seawater in Qingdao.</title>
        <authorList>
            <person name="Zhang P."/>
        </authorList>
    </citation>
    <scope>NUCLEOTIDE SEQUENCE</scope>
    <source>
        <strain evidence="1">ZSDZ34</strain>
    </source>
</reference>
<evidence type="ECO:0000313" key="1">
    <source>
        <dbReference type="EMBL" id="MCJ2376717.1"/>
    </source>
</evidence>
<protein>
    <submittedName>
        <fullName evidence="1">Uncharacterized protein</fullName>
    </submittedName>
</protein>
<dbReference type="EMBL" id="JAJNNZ010000004">
    <property type="protein sequence ID" value="MCJ2376717.1"/>
    <property type="molecule type" value="Genomic_DNA"/>
</dbReference>
<keyword evidence="2" id="KW-1185">Reference proteome</keyword>
<gene>
    <name evidence="1" type="ORF">LNL84_07685</name>
</gene>
<dbReference type="AlphaFoldDB" id="A0A9X1W9E6"/>
<proteinExistence type="predicted"/>
<name>A0A9X1W9E6_9VIBR</name>
<comment type="caution">
    <text evidence="1">The sequence shown here is derived from an EMBL/GenBank/DDBJ whole genome shotgun (WGS) entry which is preliminary data.</text>
</comment>
<accession>A0A9X1W9E6</accession>
<organism evidence="1 2">
    <name type="scientific">Vibrio gelatinilyticus</name>
    <dbReference type="NCBI Taxonomy" id="2893468"/>
    <lineage>
        <taxon>Bacteria</taxon>
        <taxon>Pseudomonadati</taxon>
        <taxon>Pseudomonadota</taxon>
        <taxon>Gammaproteobacteria</taxon>
        <taxon>Vibrionales</taxon>
        <taxon>Vibrionaceae</taxon>
        <taxon>Vibrio</taxon>
    </lineage>
</organism>
<dbReference type="RefSeq" id="WP_244356517.1">
    <property type="nucleotide sequence ID" value="NZ_JAJNNZ010000004.1"/>
</dbReference>
<evidence type="ECO:0000313" key="2">
    <source>
        <dbReference type="Proteomes" id="UP001139488"/>
    </source>
</evidence>
<sequence>MKLKLDPRCYTDVCVNGKWFHYDHCTRNAYMLKGGANVCIELVSIPVTESELIEQLANAM</sequence>